<organism evidence="1 2">
    <name type="scientific">Cordyceps fumosorosea (strain ARSEF 2679)</name>
    <name type="common">Isaria fumosorosea</name>
    <dbReference type="NCBI Taxonomy" id="1081104"/>
    <lineage>
        <taxon>Eukaryota</taxon>
        <taxon>Fungi</taxon>
        <taxon>Dikarya</taxon>
        <taxon>Ascomycota</taxon>
        <taxon>Pezizomycotina</taxon>
        <taxon>Sordariomycetes</taxon>
        <taxon>Hypocreomycetidae</taxon>
        <taxon>Hypocreales</taxon>
        <taxon>Cordycipitaceae</taxon>
        <taxon>Cordyceps</taxon>
    </lineage>
</organism>
<proteinExistence type="predicted"/>
<dbReference type="AlphaFoldDB" id="A0A168BWD6"/>
<dbReference type="EMBL" id="AZHB01000004">
    <property type="protein sequence ID" value="OAA70633.1"/>
    <property type="molecule type" value="Genomic_DNA"/>
</dbReference>
<protein>
    <submittedName>
        <fullName evidence="1">Uncharacterized protein</fullName>
    </submittedName>
</protein>
<dbReference type="OrthoDB" id="4664297at2759"/>
<accession>A0A168BWD6</accession>
<name>A0A168BWD6_CORFA</name>
<dbReference type="Proteomes" id="UP000076744">
    <property type="component" value="Unassembled WGS sequence"/>
</dbReference>
<dbReference type="RefSeq" id="XP_018706920.1">
    <property type="nucleotide sequence ID" value="XM_018846213.1"/>
</dbReference>
<evidence type="ECO:0000313" key="2">
    <source>
        <dbReference type="Proteomes" id="UP000076744"/>
    </source>
</evidence>
<reference evidence="1 2" key="1">
    <citation type="journal article" date="2016" name="Genome Biol. Evol.">
        <title>Divergent and convergent evolution of fungal pathogenicity.</title>
        <authorList>
            <person name="Shang Y."/>
            <person name="Xiao G."/>
            <person name="Zheng P."/>
            <person name="Cen K."/>
            <person name="Zhan S."/>
            <person name="Wang C."/>
        </authorList>
    </citation>
    <scope>NUCLEOTIDE SEQUENCE [LARGE SCALE GENOMIC DNA]</scope>
    <source>
        <strain evidence="1 2">ARSEF 2679</strain>
    </source>
</reference>
<comment type="caution">
    <text evidence="1">The sequence shown here is derived from an EMBL/GenBank/DDBJ whole genome shotgun (WGS) entry which is preliminary data.</text>
</comment>
<dbReference type="GeneID" id="30018899"/>
<keyword evidence="2" id="KW-1185">Reference proteome</keyword>
<sequence>MLAPGPPHHRIRLILGIIAIVALLAYSTPAFKIRLAEMASSAAVTADPIPQLAVTLAQVPGAHPPTLRATITNNNPFAVCLLDYDSPVDALAIALGLVELTPSSPADAAPVQPVDPIRPNRPWPPKVDYLVEVPGGGGAVVSEDIALRAAYVPYGELGARFFARMRGPWRAVVAMRKSEITEEFLERIPERPNTYQGTYESDRIEITVDSAAAELK</sequence>
<gene>
    <name evidence="1" type="ORF">ISF_02607</name>
</gene>
<evidence type="ECO:0000313" key="1">
    <source>
        <dbReference type="EMBL" id="OAA70633.1"/>
    </source>
</evidence>